<dbReference type="EC" id="1.3.5.1" evidence="1"/>
<sequence length="106" mass="11057">MGAVCKDGAGAAGGNVLRLSEKPFPTTPKPYFQTASKQPENAAGTRANLEAGQNCRLCGCRYGRPSENEVLMKLKPCAGRAAAACFVRQVVFAALSDGLKPNHCSG</sequence>
<protein>
    <submittedName>
        <fullName evidence="1">Succinate dehydrogenase iron-sulfur protein subunit</fullName>
        <ecNumber evidence="1">1.3.5.1</ecNumber>
    </submittedName>
</protein>
<keyword evidence="1" id="KW-0560">Oxidoreductase</keyword>
<dbReference type="HOGENOM" id="CLU_2220333_0_0_4"/>
<dbReference type="AlphaFoldDB" id="F2BAW9"/>
<accession>F2BAW9</accession>
<organism evidence="1 2">
    <name type="scientific">Neisseria bacilliformis ATCC BAA-1200</name>
    <dbReference type="NCBI Taxonomy" id="888742"/>
    <lineage>
        <taxon>Bacteria</taxon>
        <taxon>Pseudomonadati</taxon>
        <taxon>Pseudomonadota</taxon>
        <taxon>Betaproteobacteria</taxon>
        <taxon>Neisseriales</taxon>
        <taxon>Neisseriaceae</taxon>
        <taxon>Neisseria</taxon>
    </lineage>
</organism>
<gene>
    <name evidence="1" type="ORF">HMPREF9123_0873</name>
</gene>
<comment type="caution">
    <text evidence="1">The sequence shown here is derived from an EMBL/GenBank/DDBJ whole genome shotgun (WGS) entry which is preliminary data.</text>
</comment>
<dbReference type="EMBL" id="AFAY01000017">
    <property type="protein sequence ID" value="EGF11419.1"/>
    <property type="molecule type" value="Genomic_DNA"/>
</dbReference>
<name>F2BAW9_9NEIS</name>
<dbReference type="GO" id="GO:0008177">
    <property type="term" value="F:succinate dehydrogenase (quinone) activity"/>
    <property type="evidence" value="ECO:0007669"/>
    <property type="project" value="UniProtKB-EC"/>
</dbReference>
<evidence type="ECO:0000313" key="1">
    <source>
        <dbReference type="EMBL" id="EGF11419.1"/>
    </source>
</evidence>
<proteinExistence type="predicted"/>
<dbReference type="Proteomes" id="UP000004105">
    <property type="component" value="Unassembled WGS sequence"/>
</dbReference>
<evidence type="ECO:0000313" key="2">
    <source>
        <dbReference type="Proteomes" id="UP000004105"/>
    </source>
</evidence>
<keyword evidence="2" id="KW-1185">Reference proteome</keyword>
<reference evidence="1 2" key="1">
    <citation type="submission" date="2011-02" db="EMBL/GenBank/DDBJ databases">
        <authorList>
            <person name="Muzny D."/>
            <person name="Qin X."/>
            <person name="Deng J."/>
            <person name="Jiang H."/>
            <person name="Liu Y."/>
            <person name="Qu J."/>
            <person name="Song X.-Z."/>
            <person name="Zhang L."/>
            <person name="Thornton R."/>
            <person name="Coyle M."/>
            <person name="Francisco L."/>
            <person name="Jackson L."/>
            <person name="Javaid M."/>
            <person name="Korchina V."/>
            <person name="Kovar C."/>
            <person name="Mata R."/>
            <person name="Mathew T."/>
            <person name="Ngo R."/>
            <person name="Nguyen L."/>
            <person name="Nguyen N."/>
            <person name="Okwuonu G."/>
            <person name="Ongeri F."/>
            <person name="Pham C."/>
            <person name="Simmons D."/>
            <person name="Wilczek-Boney K."/>
            <person name="Hale W."/>
            <person name="Jakkamsetti A."/>
            <person name="Pham P."/>
            <person name="Ruth R."/>
            <person name="San Lucas F."/>
            <person name="Warren J."/>
            <person name="Zhang J."/>
            <person name="Zhao Z."/>
            <person name="Zhou C."/>
            <person name="Zhu D."/>
            <person name="Lee S."/>
            <person name="Bess C."/>
            <person name="Blankenburg K."/>
            <person name="Forbes L."/>
            <person name="Fu Q."/>
            <person name="Gubbala S."/>
            <person name="Hirani K."/>
            <person name="Jayaseelan J.C."/>
            <person name="Lara F."/>
            <person name="Munidasa M."/>
            <person name="Palculict T."/>
            <person name="Patil S."/>
            <person name="Pu L.-L."/>
            <person name="Saada N."/>
            <person name="Tang L."/>
            <person name="Weissenberger G."/>
            <person name="Zhu Y."/>
            <person name="Hemphill L."/>
            <person name="Shang Y."/>
            <person name="Youmans B."/>
            <person name="Ayvaz T."/>
            <person name="Ross M."/>
            <person name="Santibanez J."/>
            <person name="Aqrawi P."/>
            <person name="Gross S."/>
            <person name="Joshi V."/>
            <person name="Fowler G."/>
            <person name="Nazareth L."/>
            <person name="Reid J."/>
            <person name="Worley K."/>
            <person name="Petrosino J."/>
            <person name="Highlander S."/>
            <person name="Gibbs R."/>
        </authorList>
    </citation>
    <scope>NUCLEOTIDE SEQUENCE [LARGE SCALE GENOMIC DNA]</scope>
    <source>
        <strain evidence="1 2">ATCC BAA-1200</strain>
    </source>
</reference>